<protein>
    <submittedName>
        <fullName evidence="2">Uncharacterized protein</fullName>
    </submittedName>
</protein>
<evidence type="ECO:0000313" key="3">
    <source>
        <dbReference type="Proteomes" id="UP000729402"/>
    </source>
</evidence>
<name>A0A8J5V8W9_ZIZPA</name>
<keyword evidence="3" id="KW-1185">Reference proteome</keyword>
<feature type="transmembrane region" description="Helical" evidence="1">
    <location>
        <begin position="113"/>
        <end position="133"/>
    </location>
</feature>
<dbReference type="EMBL" id="JAAALK010000285">
    <property type="protein sequence ID" value="KAG8065072.1"/>
    <property type="molecule type" value="Genomic_DNA"/>
</dbReference>
<dbReference type="Proteomes" id="UP000729402">
    <property type="component" value="Unassembled WGS sequence"/>
</dbReference>
<comment type="caution">
    <text evidence="2">The sequence shown here is derived from an EMBL/GenBank/DDBJ whole genome shotgun (WGS) entry which is preliminary data.</text>
</comment>
<evidence type="ECO:0000256" key="1">
    <source>
        <dbReference type="SAM" id="Phobius"/>
    </source>
</evidence>
<reference evidence="2" key="2">
    <citation type="submission" date="2021-02" db="EMBL/GenBank/DDBJ databases">
        <authorList>
            <person name="Kimball J.A."/>
            <person name="Haas M.W."/>
            <person name="Macchietto M."/>
            <person name="Kono T."/>
            <person name="Duquette J."/>
            <person name="Shao M."/>
        </authorList>
    </citation>
    <scope>NUCLEOTIDE SEQUENCE</scope>
    <source>
        <tissue evidence="2">Fresh leaf tissue</tissue>
    </source>
</reference>
<dbReference type="AlphaFoldDB" id="A0A8J5V8W9"/>
<organism evidence="2 3">
    <name type="scientific">Zizania palustris</name>
    <name type="common">Northern wild rice</name>
    <dbReference type="NCBI Taxonomy" id="103762"/>
    <lineage>
        <taxon>Eukaryota</taxon>
        <taxon>Viridiplantae</taxon>
        <taxon>Streptophyta</taxon>
        <taxon>Embryophyta</taxon>
        <taxon>Tracheophyta</taxon>
        <taxon>Spermatophyta</taxon>
        <taxon>Magnoliopsida</taxon>
        <taxon>Liliopsida</taxon>
        <taxon>Poales</taxon>
        <taxon>Poaceae</taxon>
        <taxon>BOP clade</taxon>
        <taxon>Oryzoideae</taxon>
        <taxon>Oryzeae</taxon>
        <taxon>Zizaniinae</taxon>
        <taxon>Zizania</taxon>
    </lineage>
</organism>
<keyword evidence="1" id="KW-1133">Transmembrane helix</keyword>
<accession>A0A8J5V8W9</accession>
<gene>
    <name evidence="2" type="ORF">GUJ93_ZPchr0004g39742</name>
</gene>
<sequence>MGAVELLEFEGRFTCLGLLRLLKSALGLEDLQSRQSQAGSPESHRLDGGRYLEVLACDAPIYRNQNIIEFPKKNNNTRGSSCDNVHTANIRGTQTTLLQKGKIKINNKSMTNALFRIFFLTGSLLQTILVVGIL</sequence>
<reference evidence="2" key="1">
    <citation type="journal article" date="2021" name="bioRxiv">
        <title>Whole Genome Assembly and Annotation of Northern Wild Rice, Zizania palustris L., Supports a Whole Genome Duplication in the Zizania Genus.</title>
        <authorList>
            <person name="Haas M."/>
            <person name="Kono T."/>
            <person name="Macchietto M."/>
            <person name="Millas R."/>
            <person name="McGilp L."/>
            <person name="Shao M."/>
            <person name="Duquette J."/>
            <person name="Hirsch C.N."/>
            <person name="Kimball J."/>
        </authorList>
    </citation>
    <scope>NUCLEOTIDE SEQUENCE</scope>
    <source>
        <tissue evidence="2">Fresh leaf tissue</tissue>
    </source>
</reference>
<keyword evidence="1" id="KW-0812">Transmembrane</keyword>
<keyword evidence="1" id="KW-0472">Membrane</keyword>
<evidence type="ECO:0000313" key="2">
    <source>
        <dbReference type="EMBL" id="KAG8065072.1"/>
    </source>
</evidence>
<proteinExistence type="predicted"/>